<feature type="domain" description="Polycystin" evidence="11">
    <location>
        <begin position="165"/>
        <end position="366"/>
    </location>
</feature>
<name>A0A485LMA9_9STRA</name>
<keyword evidence="6" id="KW-0325">Glycoprotein</keyword>
<comment type="subcellular location">
    <subcellularLocation>
        <location evidence="1">Membrane</location>
        <topology evidence="1">Multi-pass membrane protein</topology>
    </subcellularLocation>
</comment>
<dbReference type="GO" id="GO:0016020">
    <property type="term" value="C:membrane"/>
    <property type="evidence" value="ECO:0007669"/>
    <property type="project" value="UniProtKB-SubCell"/>
</dbReference>
<accession>A0A485LMA9</accession>
<feature type="transmembrane region" description="Helical" evidence="9">
    <location>
        <begin position="628"/>
        <end position="650"/>
    </location>
</feature>
<reference evidence="13 14" key="1">
    <citation type="submission" date="2019-03" db="EMBL/GenBank/DDBJ databases">
        <authorList>
            <person name="Gaulin E."/>
            <person name="Dumas B."/>
        </authorList>
    </citation>
    <scope>NUCLEOTIDE SEQUENCE [LARGE SCALE GENOMIC DNA]</scope>
    <source>
        <strain evidence="13">CBS 568.67</strain>
    </source>
</reference>
<feature type="transmembrane region" description="Helical" evidence="9">
    <location>
        <begin position="506"/>
        <end position="529"/>
    </location>
</feature>
<feature type="transmembrane region" description="Helical" evidence="9">
    <location>
        <begin position="453"/>
        <end position="474"/>
    </location>
</feature>
<dbReference type="Proteomes" id="UP000332933">
    <property type="component" value="Unassembled WGS sequence"/>
</dbReference>
<sequence length="818" mass="91409">MLHEKKRRISEQQQPGLQYKVHPGGIGAVPDDDDDDIDNNRTGDDDNDNPVNDFISTNKEFVMEETTIAAQSISKWWRVRRLQNRIKSKWTPDHLRKMRERQRQIRIQRRIRDIAIYVVFLLVLNMDVLSPFDNASLYYFSANIKHLFMKTPFYADSTNTTTITFHEIKTTTHIHRWLQGPFLTALFSERSDASSGSGDYSLLHYGQVVGAIAVGQLRVTPQVCTSKFPQGVGDQSVFWCYGTTSGLFDTSVESTTPFGSGNGSNFFWNSANADANVSDTRLKFFSSFDGPSTATYPAPAYRLVLPHNDSAATAATLASMHAFNYIDIQTRALFVDLNVANVMLGSLLVLRFAFEFPPSGGVLPTTESFVVPYVATAFNVQTQLPSVVVGVFFAVYLGLLLHACRKEGWPVFRRLDTWVQLASSLAYIIMWLLRVTARLDFPTTHIASTSIQSFRSFAAMFMLSLRFAGAVCFFSYLRLILFLDILPHVNLIVKTIFHSLVQVTGFVFVFGLVVYAYATCYCVVFGASVEMFSTVPRSYTSLLQSLVGDIQYDQMREASPVMAALLFVAFTLVAVFILMQMIVGTSFSSHTQCTDSRLGAAMIIDAYWLTKESTNWERVNLVAETLSYIWLLGMQFIQAVAHVCGVAYLLEEKLADEAKAKLPTVRQRRMDIRGGQPVRLSLMQKMIVKPLVSTHDRLEKLGKQLTNNQLIQSASKSIRRGSEMVSHTTHQLADRFNSFKDDSGTNDRSFRSGRMGSSGGGGSGASEAQMKALQGMIIQLAHQNIKIQQTLAVLQTQLADLRDQRGDDPAEPPPSVPE</sequence>
<dbReference type="Pfam" id="PF20519">
    <property type="entry name" value="Polycystin_dom"/>
    <property type="match status" value="1"/>
</dbReference>
<dbReference type="PANTHER" id="PTHR10877:SF183">
    <property type="entry name" value="AT14535P-RELATED"/>
    <property type="match status" value="1"/>
</dbReference>
<dbReference type="EMBL" id="VJMH01007246">
    <property type="protein sequence ID" value="KAF0684773.1"/>
    <property type="molecule type" value="Genomic_DNA"/>
</dbReference>
<reference evidence="12" key="2">
    <citation type="submission" date="2019-06" db="EMBL/GenBank/DDBJ databases">
        <title>Genomics analysis of Aphanomyces spp. identifies a new class of oomycete effector associated with host adaptation.</title>
        <authorList>
            <person name="Gaulin E."/>
        </authorList>
    </citation>
    <scope>NUCLEOTIDE SEQUENCE</scope>
    <source>
        <strain evidence="12">CBS 578.67</strain>
    </source>
</reference>
<dbReference type="InterPro" id="IPR003915">
    <property type="entry name" value="PKD_2"/>
</dbReference>
<feature type="domain" description="Polycystin cation channel PKD1/PKD2" evidence="10">
    <location>
        <begin position="381"/>
        <end position="583"/>
    </location>
</feature>
<organism evidence="13 14">
    <name type="scientific">Aphanomyces stellatus</name>
    <dbReference type="NCBI Taxonomy" id="120398"/>
    <lineage>
        <taxon>Eukaryota</taxon>
        <taxon>Sar</taxon>
        <taxon>Stramenopiles</taxon>
        <taxon>Oomycota</taxon>
        <taxon>Saprolegniomycetes</taxon>
        <taxon>Saprolegniales</taxon>
        <taxon>Verrucalvaceae</taxon>
        <taxon>Aphanomyces</taxon>
    </lineage>
</organism>
<dbReference type="InterPro" id="IPR046791">
    <property type="entry name" value="Polycystin_dom"/>
</dbReference>
<dbReference type="Pfam" id="PF08016">
    <property type="entry name" value="PKD_channel"/>
    <property type="match status" value="1"/>
</dbReference>
<dbReference type="InterPro" id="IPR051223">
    <property type="entry name" value="Polycystin"/>
</dbReference>
<evidence type="ECO:0000259" key="10">
    <source>
        <dbReference type="Pfam" id="PF08016"/>
    </source>
</evidence>
<comment type="similarity">
    <text evidence="2">Belongs to the polycystin family.</text>
</comment>
<evidence type="ECO:0000313" key="13">
    <source>
        <dbReference type="EMBL" id="VFT99933.1"/>
    </source>
</evidence>
<gene>
    <name evidence="13" type="primary">Aste57867_23288</name>
    <name evidence="12" type="ORF">As57867_023217</name>
    <name evidence="13" type="ORF">ASTE57867_23288</name>
</gene>
<evidence type="ECO:0000256" key="4">
    <source>
        <dbReference type="ARBA" id="ARBA00022989"/>
    </source>
</evidence>
<evidence type="ECO:0000313" key="14">
    <source>
        <dbReference type="Proteomes" id="UP000332933"/>
    </source>
</evidence>
<evidence type="ECO:0000259" key="11">
    <source>
        <dbReference type="Pfam" id="PF20519"/>
    </source>
</evidence>
<dbReference type="PANTHER" id="PTHR10877">
    <property type="entry name" value="POLYCYSTIN FAMILY MEMBER"/>
    <property type="match status" value="1"/>
</dbReference>
<evidence type="ECO:0000256" key="8">
    <source>
        <dbReference type="SAM" id="MobiDB-lite"/>
    </source>
</evidence>
<evidence type="ECO:0000256" key="3">
    <source>
        <dbReference type="ARBA" id="ARBA00022692"/>
    </source>
</evidence>
<feature type="transmembrane region" description="Helical" evidence="9">
    <location>
        <begin position="384"/>
        <end position="403"/>
    </location>
</feature>
<evidence type="ECO:0000256" key="7">
    <source>
        <dbReference type="PIRSR" id="PIRSR603915-2"/>
    </source>
</evidence>
<dbReference type="OrthoDB" id="444119at2759"/>
<dbReference type="EMBL" id="CAADRA010007272">
    <property type="protein sequence ID" value="VFT99933.1"/>
    <property type="molecule type" value="Genomic_DNA"/>
</dbReference>
<feature type="transmembrane region" description="Helical" evidence="9">
    <location>
        <begin position="561"/>
        <end position="582"/>
    </location>
</feature>
<evidence type="ECO:0000256" key="1">
    <source>
        <dbReference type="ARBA" id="ARBA00004141"/>
    </source>
</evidence>
<feature type="disulfide bond" evidence="7">
    <location>
        <begin position="224"/>
        <end position="240"/>
    </location>
</feature>
<evidence type="ECO:0000256" key="2">
    <source>
        <dbReference type="ARBA" id="ARBA00007200"/>
    </source>
</evidence>
<protein>
    <submittedName>
        <fullName evidence="13">Aste57867_23288 protein</fullName>
    </submittedName>
</protein>
<dbReference type="AlphaFoldDB" id="A0A485LMA9"/>
<evidence type="ECO:0000256" key="9">
    <source>
        <dbReference type="SAM" id="Phobius"/>
    </source>
</evidence>
<evidence type="ECO:0000256" key="5">
    <source>
        <dbReference type="ARBA" id="ARBA00023136"/>
    </source>
</evidence>
<proteinExistence type="inferred from homology"/>
<dbReference type="Gene3D" id="1.10.287.70">
    <property type="match status" value="1"/>
</dbReference>
<evidence type="ECO:0000313" key="12">
    <source>
        <dbReference type="EMBL" id="KAF0684773.1"/>
    </source>
</evidence>
<evidence type="ECO:0000256" key="6">
    <source>
        <dbReference type="ARBA" id="ARBA00023180"/>
    </source>
</evidence>
<feature type="region of interest" description="Disordered" evidence="8">
    <location>
        <begin position="1"/>
        <end position="51"/>
    </location>
</feature>
<dbReference type="InterPro" id="IPR013122">
    <property type="entry name" value="PKD1_2_channel"/>
</dbReference>
<dbReference type="PRINTS" id="PR01433">
    <property type="entry name" value="POLYCYSTIN2"/>
</dbReference>
<keyword evidence="3 9" id="KW-0812">Transmembrane</keyword>
<keyword evidence="5 9" id="KW-0472">Membrane</keyword>
<keyword evidence="14" id="KW-1185">Reference proteome</keyword>
<dbReference type="GO" id="GO:0005509">
    <property type="term" value="F:calcium ion binding"/>
    <property type="evidence" value="ECO:0007669"/>
    <property type="project" value="InterPro"/>
</dbReference>
<keyword evidence="4 9" id="KW-1133">Transmembrane helix</keyword>
<feature type="region of interest" description="Disordered" evidence="8">
    <location>
        <begin position="735"/>
        <end position="766"/>
    </location>
</feature>
<feature type="compositionally biased region" description="Basic and acidic residues" evidence="8">
    <location>
        <begin position="737"/>
        <end position="750"/>
    </location>
</feature>